<dbReference type="SMART" id="SM00248">
    <property type="entry name" value="ANK"/>
    <property type="match status" value="7"/>
</dbReference>
<dbReference type="SMART" id="SM00454">
    <property type="entry name" value="SAM"/>
    <property type="match status" value="2"/>
</dbReference>
<evidence type="ECO:0000256" key="4">
    <source>
        <dbReference type="SAM" id="MobiDB-lite"/>
    </source>
</evidence>
<dbReference type="SUPFAM" id="SSF48403">
    <property type="entry name" value="Ankyrin repeat"/>
    <property type="match status" value="1"/>
</dbReference>
<dbReference type="InterPro" id="IPR013761">
    <property type="entry name" value="SAM/pointed_sf"/>
</dbReference>
<dbReference type="InterPro" id="IPR006020">
    <property type="entry name" value="PTB/PI_dom"/>
</dbReference>
<dbReference type="Gene3D" id="1.25.40.20">
    <property type="entry name" value="Ankyrin repeat-containing domain"/>
    <property type="match status" value="2"/>
</dbReference>
<keyword evidence="8" id="KW-1185">Reference proteome</keyword>
<feature type="region of interest" description="Disordered" evidence="4">
    <location>
        <begin position="931"/>
        <end position="958"/>
    </location>
</feature>
<dbReference type="OMA" id="VIYRQHA"/>
<feature type="compositionally biased region" description="Low complexity" evidence="4">
    <location>
        <begin position="934"/>
        <end position="945"/>
    </location>
</feature>
<feature type="region of interest" description="Disordered" evidence="4">
    <location>
        <begin position="374"/>
        <end position="442"/>
    </location>
</feature>
<feature type="compositionally biased region" description="Polar residues" evidence="4">
    <location>
        <begin position="334"/>
        <end position="343"/>
    </location>
</feature>
<dbReference type="PANTHER" id="PTHR24174:SF1">
    <property type="entry name" value="IP14385P"/>
    <property type="match status" value="1"/>
</dbReference>
<dbReference type="PANTHER" id="PTHR24174">
    <property type="entry name" value="ANKYRIN REPEAT AND STERILE ALPHA MOTIF DOMAIN-CONTAINING PROTEIN 1"/>
    <property type="match status" value="1"/>
</dbReference>
<dbReference type="Gene3D" id="1.10.150.50">
    <property type="entry name" value="Transcription Factor, Ets-1"/>
    <property type="match status" value="2"/>
</dbReference>
<dbReference type="PROSITE" id="PS50088">
    <property type="entry name" value="ANK_REPEAT"/>
    <property type="match status" value="5"/>
</dbReference>
<evidence type="ECO:0000256" key="3">
    <source>
        <dbReference type="PROSITE-ProRule" id="PRU00023"/>
    </source>
</evidence>
<dbReference type="OrthoDB" id="10039052at2759"/>
<feature type="domain" description="PID" evidence="5">
    <location>
        <begin position="1136"/>
        <end position="1262"/>
    </location>
</feature>
<evidence type="ECO:0000256" key="1">
    <source>
        <dbReference type="ARBA" id="ARBA00022737"/>
    </source>
</evidence>
<feature type="repeat" description="ANK" evidence="3">
    <location>
        <begin position="224"/>
        <end position="256"/>
    </location>
</feature>
<feature type="compositionally biased region" description="Polar residues" evidence="4">
    <location>
        <begin position="1070"/>
        <end position="1082"/>
    </location>
</feature>
<feature type="region of interest" description="Disordered" evidence="4">
    <location>
        <begin position="1264"/>
        <end position="1321"/>
    </location>
</feature>
<dbReference type="Pfam" id="PF00640">
    <property type="entry name" value="PID"/>
    <property type="match status" value="1"/>
</dbReference>
<keyword evidence="1" id="KW-0677">Repeat</keyword>
<feature type="region of interest" description="Disordered" evidence="4">
    <location>
        <begin position="316"/>
        <end position="345"/>
    </location>
</feature>
<dbReference type="SUPFAM" id="SSF47769">
    <property type="entry name" value="SAM/Pointed domain"/>
    <property type="match status" value="2"/>
</dbReference>
<feature type="compositionally biased region" description="Low complexity" evidence="4">
    <location>
        <begin position="389"/>
        <end position="402"/>
    </location>
</feature>
<feature type="region of interest" description="Disordered" evidence="4">
    <location>
        <begin position="604"/>
        <end position="638"/>
    </location>
</feature>
<dbReference type="PROSITE" id="PS50105">
    <property type="entry name" value="SAM_DOMAIN"/>
    <property type="match status" value="1"/>
</dbReference>
<protein>
    <recommendedName>
        <fullName evidence="9">Ankyrin repeat and sterile alpha motif domain-containing protein 1B</fullName>
    </recommendedName>
</protein>
<reference evidence="7" key="1">
    <citation type="submission" date="2022-01" db="UniProtKB">
        <authorList>
            <consortium name="EnsemblMetazoa"/>
        </authorList>
    </citation>
    <scope>IDENTIFICATION</scope>
</reference>
<dbReference type="Gene3D" id="2.30.29.30">
    <property type="entry name" value="Pleckstrin-homology domain (PH domain)/Phosphotyrosine-binding domain (PTB)"/>
    <property type="match status" value="1"/>
</dbReference>
<dbReference type="Pfam" id="PF00536">
    <property type="entry name" value="SAM_1"/>
    <property type="match status" value="1"/>
</dbReference>
<dbReference type="GO" id="GO:0005829">
    <property type="term" value="C:cytosol"/>
    <property type="evidence" value="ECO:0007669"/>
    <property type="project" value="TreeGrafter"/>
</dbReference>
<feature type="compositionally biased region" description="Pro residues" evidence="4">
    <location>
        <begin position="621"/>
        <end position="630"/>
    </location>
</feature>
<feature type="compositionally biased region" description="Low complexity" evidence="4">
    <location>
        <begin position="1049"/>
        <end position="1069"/>
    </location>
</feature>
<dbReference type="InterPro" id="IPR001660">
    <property type="entry name" value="SAM"/>
</dbReference>
<dbReference type="PROSITE" id="PS01179">
    <property type="entry name" value="PID"/>
    <property type="match status" value="1"/>
</dbReference>
<feature type="compositionally biased region" description="Polar residues" evidence="4">
    <location>
        <begin position="1264"/>
        <end position="1294"/>
    </location>
</feature>
<dbReference type="Pfam" id="PF07647">
    <property type="entry name" value="SAM_2"/>
    <property type="match status" value="1"/>
</dbReference>
<organism evidence="7 8">
    <name type="scientific">Cimex lectularius</name>
    <name type="common">Bed bug</name>
    <name type="synonym">Acanthia lectularia</name>
    <dbReference type="NCBI Taxonomy" id="79782"/>
    <lineage>
        <taxon>Eukaryota</taxon>
        <taxon>Metazoa</taxon>
        <taxon>Ecdysozoa</taxon>
        <taxon>Arthropoda</taxon>
        <taxon>Hexapoda</taxon>
        <taxon>Insecta</taxon>
        <taxon>Pterygota</taxon>
        <taxon>Neoptera</taxon>
        <taxon>Paraneoptera</taxon>
        <taxon>Hemiptera</taxon>
        <taxon>Heteroptera</taxon>
        <taxon>Panheteroptera</taxon>
        <taxon>Cimicomorpha</taxon>
        <taxon>Cimicidae</taxon>
        <taxon>Cimex</taxon>
    </lineage>
</organism>
<dbReference type="InterPro" id="IPR033635">
    <property type="entry name" value="ANKS1/Caskin"/>
</dbReference>
<dbReference type="SMART" id="SM00462">
    <property type="entry name" value="PTB"/>
    <property type="match status" value="1"/>
</dbReference>
<feature type="domain" description="SAM" evidence="6">
    <location>
        <begin position="961"/>
        <end position="1016"/>
    </location>
</feature>
<dbReference type="PROSITE" id="PS50297">
    <property type="entry name" value="ANK_REP_REGION"/>
    <property type="match status" value="5"/>
</dbReference>
<dbReference type="InterPro" id="IPR011993">
    <property type="entry name" value="PH-like_dom_sf"/>
</dbReference>
<proteinExistence type="predicted"/>
<dbReference type="Proteomes" id="UP000494040">
    <property type="component" value="Unassembled WGS sequence"/>
</dbReference>
<evidence type="ECO:0008006" key="9">
    <source>
        <dbReference type="Google" id="ProtNLM"/>
    </source>
</evidence>
<dbReference type="EnsemblMetazoa" id="XM_014398057.2">
    <property type="protein sequence ID" value="XP_014253543.1"/>
    <property type="gene ID" value="LOC106668900"/>
</dbReference>
<dbReference type="RefSeq" id="XP_014253543.1">
    <property type="nucleotide sequence ID" value="XM_014398057.2"/>
</dbReference>
<name>A0A8I6RY40_CIMLE</name>
<dbReference type="SUPFAM" id="SSF50729">
    <property type="entry name" value="PH domain-like"/>
    <property type="match status" value="1"/>
</dbReference>
<feature type="repeat" description="ANK" evidence="3">
    <location>
        <begin position="48"/>
        <end position="80"/>
    </location>
</feature>
<evidence type="ECO:0000259" key="5">
    <source>
        <dbReference type="PROSITE" id="PS01179"/>
    </source>
</evidence>
<evidence type="ECO:0000256" key="2">
    <source>
        <dbReference type="ARBA" id="ARBA00023043"/>
    </source>
</evidence>
<feature type="region of interest" description="Disordered" evidence="4">
    <location>
        <begin position="1049"/>
        <end position="1107"/>
    </location>
</feature>
<dbReference type="CDD" id="cd01274">
    <property type="entry name" value="PTB_Anks"/>
    <property type="match status" value="1"/>
</dbReference>
<feature type="compositionally biased region" description="Polar residues" evidence="4">
    <location>
        <begin position="611"/>
        <end position="620"/>
    </location>
</feature>
<dbReference type="GeneID" id="106668900"/>
<evidence type="ECO:0000313" key="8">
    <source>
        <dbReference type="Proteomes" id="UP000494040"/>
    </source>
</evidence>
<accession>A0A8I6RY40</accession>
<dbReference type="PRINTS" id="PR01415">
    <property type="entry name" value="ANKYRIN"/>
</dbReference>
<feature type="repeat" description="ANK" evidence="3">
    <location>
        <begin position="192"/>
        <end position="224"/>
    </location>
</feature>
<evidence type="ECO:0000313" key="7">
    <source>
        <dbReference type="EnsemblMetazoa" id="XP_014253543.1"/>
    </source>
</evidence>
<dbReference type="InterPro" id="IPR036770">
    <property type="entry name" value="Ankyrin_rpt-contain_sf"/>
</dbReference>
<evidence type="ECO:0000259" key="6">
    <source>
        <dbReference type="PROSITE" id="PS50105"/>
    </source>
</evidence>
<dbReference type="Pfam" id="PF12796">
    <property type="entry name" value="Ank_2"/>
    <property type="match status" value="3"/>
</dbReference>
<dbReference type="InterPro" id="IPR002110">
    <property type="entry name" value="Ankyrin_rpt"/>
</dbReference>
<sequence>MGKDQELLEAARNGNLPVVEKILGQRAKRSGPLASLRRGPGANVQDGSGYSALHHAALNGHQEIVELLLTYEASPNIVDDKGCSPLHLAAWTGNVNIVRLLLCHGPSVLNVNLINKDKETALHCSAQYGNTGVVSLLLEHGCDPTIRNIRHESALDLAAQYGRLETVETLVRTHPELVAAYNVRNTGGLLSIPHTPLHLASRNGHKGVVEVLLNSGLAVNVRTASGTALHEAALCGKLEVVRTLLDHGADLSLRDARSNTVYDLLQQFPPHVVQDITTLIKRHRQDNCSDGDDSLPPIPVPSLGSPYENVRLPMRHNSPSSSPTHWHSDHRRISQASAISQESEGACRSVDSRHYQWSNSCGLSKSMLEGSFMSEDSCCSHGRDPDQISISSTSSIGGPSSRRSTDLYIPMTPSPGSNNKVSPTPPKKPPRRNLSVSPTHPTPSSMGAYEYLFLARSGVRSHGDLDDINVGNIKPHREMLRRGKSADQYVDMKLRYTIMGEEFNTEDDPKFQPIAITSVYENIPFRTTNPKRKLRRLQNDKSYENYDPAVILSRGDLPFKKVETTSVSNMDQLHIIEASPAGFVPAFKPSSDFVLDRRKLNGDNDVKKSSCPLSPTNYQQPPTPDHPPPSATQAEHSIHERIRPLSQEYCNLMKRRSRDMETETEEELLLLVYPSPTGANVQISSSPPDYVEEFVSDFPFAGRPTERVEKSNKIVGRNRTLFGIEGEPMNWNAVPPICRIYLILLYSNLHESFKHTFFKGLFKGSTTSETRAERPKTLRKLRHVYESGGMASEEPQEEAKGSDKCVLSPFDEQEEWAKISEIMASFGTGLVRESVFVSELEKEFQARLGLNLSESSNVDPLATTIGKWLASINLPQYETTFINYGYDNLDFINGVLDETDLKDMGVTEVDRKTLLEAAKQLQNKVVEAYPLQVNNNNNNTNNNNNHDTKDDENADGEESLSVDDWLEKLDLACYWDTFRKHLYTEMDRVKSVWEVELTAVLEISKPGHRHRILASLPRSCNQPSIQDINEELAQLKSSMQELESHVKVTTCTGMTPTTTTTPTAANTPTSGSAQASGNTGTLRHSHKKSRPAPQPPGKQPELQIRDPSQLLVGVPSTLTAQWRHRPHALLSGHLTYLARYLGSTVVKELRGTESTKKSIQKLKKPQCEQNSSPDIYLAISYRGVKFLSTDTQELVCEHEIRNIHCACQDAEDLTHFAYITKDHASKSHYCHVFCVQTMDQATEVILTLGQAFEVAYQMALRESTNNRGNGHTRSHSANLAPITSQPNHNRSHSVNEIKLNGENLANGHPPSPPPILTSEDI</sequence>
<feature type="repeat" description="ANK" evidence="3">
    <location>
        <begin position="117"/>
        <end position="149"/>
    </location>
</feature>
<feature type="repeat" description="ANK" evidence="3">
    <location>
        <begin position="81"/>
        <end position="113"/>
    </location>
</feature>
<dbReference type="KEGG" id="clec:106668900"/>
<keyword evidence="2 3" id="KW-0040">ANK repeat</keyword>